<reference evidence="1 2" key="1">
    <citation type="journal article" date="2019" name="Microbiol. Resour. Announc.">
        <title>High-quality draft genome sequence of Fusarium oxysporum f. sp. cubense strain 160527, a causal agent of Panama disease.</title>
        <authorList>
            <person name="Asai S."/>
            <person name="Ayukawa Y."/>
            <person name="Gan P."/>
            <person name="Masuda S."/>
            <person name="Komatsu K."/>
            <person name="Shirasu K."/>
            <person name="Arie T."/>
        </authorList>
    </citation>
    <scope>NUCLEOTIDE SEQUENCE [LARGE SCALE GENOMIC DNA]</scope>
    <source>
        <strain evidence="1 2">160527</strain>
    </source>
</reference>
<accession>A0A559LUT8</accession>
<comment type="caution">
    <text evidence="1">The sequence shown here is derived from an EMBL/GenBank/DDBJ whole genome shotgun (WGS) entry which is preliminary data.</text>
</comment>
<dbReference type="SUPFAM" id="SSF54427">
    <property type="entry name" value="NTF2-like"/>
    <property type="match status" value="1"/>
</dbReference>
<organism evidence="1 2">
    <name type="scientific">Fusarium oxysporum f. sp. cubense</name>
    <dbReference type="NCBI Taxonomy" id="61366"/>
    <lineage>
        <taxon>Eukaryota</taxon>
        <taxon>Fungi</taxon>
        <taxon>Dikarya</taxon>
        <taxon>Ascomycota</taxon>
        <taxon>Pezizomycotina</taxon>
        <taxon>Sordariomycetes</taxon>
        <taxon>Hypocreomycetidae</taxon>
        <taxon>Hypocreales</taxon>
        <taxon>Nectriaceae</taxon>
        <taxon>Fusarium</taxon>
        <taxon>Fusarium oxysporum species complex</taxon>
    </lineage>
</organism>
<proteinExistence type="predicted"/>
<dbReference type="EMBL" id="SRMI01000001">
    <property type="protein sequence ID" value="TVY79145.1"/>
    <property type="molecule type" value="Genomic_DNA"/>
</dbReference>
<dbReference type="Proteomes" id="UP000320707">
    <property type="component" value="Unassembled WGS sequence"/>
</dbReference>
<name>A0A559LUT8_FUSOC</name>
<dbReference type="InterPro" id="IPR032710">
    <property type="entry name" value="NTF2-like_dom_sf"/>
</dbReference>
<protein>
    <recommendedName>
        <fullName evidence="3">SnoaL-like domain-containing protein</fullName>
    </recommendedName>
</protein>
<gene>
    <name evidence="1" type="ORF">Focb16_v008193</name>
</gene>
<dbReference type="AlphaFoldDB" id="A0A559LUT8"/>
<evidence type="ECO:0008006" key="3">
    <source>
        <dbReference type="Google" id="ProtNLM"/>
    </source>
</evidence>
<evidence type="ECO:0000313" key="2">
    <source>
        <dbReference type="Proteomes" id="UP000320707"/>
    </source>
</evidence>
<dbReference type="Gene3D" id="3.10.450.50">
    <property type="match status" value="1"/>
</dbReference>
<evidence type="ECO:0000313" key="1">
    <source>
        <dbReference type="EMBL" id="TVY79145.1"/>
    </source>
</evidence>
<sequence>MTKLQELIDKAYSSLVDQPPHTPKQVTIVKALLELYLATFVLKDYDTTARLIPLDYKQHDPMVGDGRQSIIEFFNFMQDKTTEIIGRTAPIPDIFFKRILVDGPYVIVHAHVRRWPEDEGLAVVDLFRYENGLFVEHWDVIQPVPENAKNSNGMF</sequence>